<evidence type="ECO:0000313" key="8">
    <source>
        <dbReference type="Proteomes" id="UP000245207"/>
    </source>
</evidence>
<evidence type="ECO:0000259" key="6">
    <source>
        <dbReference type="Pfam" id="PF01453"/>
    </source>
</evidence>
<dbReference type="AlphaFoldDB" id="A0A2U1N6L1"/>
<dbReference type="InterPro" id="IPR036426">
    <property type="entry name" value="Bulb-type_lectin_dom_sf"/>
</dbReference>
<name>A0A2U1N6L1_ARTAN</name>
<keyword evidence="8" id="KW-1185">Reference proteome</keyword>
<evidence type="ECO:0000256" key="1">
    <source>
        <dbReference type="ARBA" id="ARBA00001974"/>
    </source>
</evidence>
<dbReference type="InterPro" id="IPR036188">
    <property type="entry name" value="FAD/NAD-bd_sf"/>
</dbReference>
<protein>
    <submittedName>
        <fullName evidence="7">Glucose-methanol-choline oxidoreductase, FAD/NAD(P)-binding domain protein</fullName>
    </submittedName>
</protein>
<keyword evidence="5" id="KW-0325">Glycoprotein</keyword>
<evidence type="ECO:0000256" key="3">
    <source>
        <dbReference type="ARBA" id="ARBA00022729"/>
    </source>
</evidence>
<feature type="domain" description="Bulb-type lectin" evidence="6">
    <location>
        <begin position="77"/>
        <end position="117"/>
    </location>
</feature>
<keyword evidence="4" id="KW-0274">FAD</keyword>
<dbReference type="InterPro" id="IPR001480">
    <property type="entry name" value="Bulb-type_lectin_dom"/>
</dbReference>
<evidence type="ECO:0000256" key="4">
    <source>
        <dbReference type="ARBA" id="ARBA00022827"/>
    </source>
</evidence>
<dbReference type="PANTHER" id="PTHR45968:SF3">
    <property type="entry name" value="OS04G0573100 PROTEIN"/>
    <property type="match status" value="1"/>
</dbReference>
<dbReference type="Pfam" id="PF01453">
    <property type="entry name" value="B_lectin"/>
    <property type="match status" value="1"/>
</dbReference>
<dbReference type="Gene3D" id="3.50.50.60">
    <property type="entry name" value="FAD/NAD(P)-binding domain"/>
    <property type="match status" value="1"/>
</dbReference>
<organism evidence="7 8">
    <name type="scientific">Artemisia annua</name>
    <name type="common">Sweet wormwood</name>
    <dbReference type="NCBI Taxonomy" id="35608"/>
    <lineage>
        <taxon>Eukaryota</taxon>
        <taxon>Viridiplantae</taxon>
        <taxon>Streptophyta</taxon>
        <taxon>Embryophyta</taxon>
        <taxon>Tracheophyta</taxon>
        <taxon>Spermatophyta</taxon>
        <taxon>Magnoliopsida</taxon>
        <taxon>eudicotyledons</taxon>
        <taxon>Gunneridae</taxon>
        <taxon>Pentapetalae</taxon>
        <taxon>asterids</taxon>
        <taxon>campanulids</taxon>
        <taxon>Asterales</taxon>
        <taxon>Asteraceae</taxon>
        <taxon>Asteroideae</taxon>
        <taxon>Anthemideae</taxon>
        <taxon>Artemisiinae</taxon>
        <taxon>Artemisia</taxon>
    </lineage>
</organism>
<dbReference type="OrthoDB" id="1936886at2759"/>
<comment type="cofactor">
    <cofactor evidence="1">
        <name>FAD</name>
        <dbReference type="ChEBI" id="CHEBI:57692"/>
    </cofactor>
</comment>
<dbReference type="PANTHER" id="PTHR45968">
    <property type="entry name" value="OSJNBA0019K04.7 PROTEIN"/>
    <property type="match status" value="1"/>
</dbReference>
<dbReference type="EMBL" id="PKPP01003504">
    <property type="protein sequence ID" value="PWA69094.1"/>
    <property type="molecule type" value="Genomic_DNA"/>
</dbReference>
<dbReference type="STRING" id="35608.A0A2U1N6L1"/>
<dbReference type="Proteomes" id="UP000245207">
    <property type="component" value="Unassembled WGS sequence"/>
</dbReference>
<dbReference type="InterPro" id="IPR051871">
    <property type="entry name" value="GMC_Oxidoreductase-Related"/>
</dbReference>
<evidence type="ECO:0000256" key="2">
    <source>
        <dbReference type="ARBA" id="ARBA00022630"/>
    </source>
</evidence>
<evidence type="ECO:0000256" key="5">
    <source>
        <dbReference type="ARBA" id="ARBA00023180"/>
    </source>
</evidence>
<dbReference type="SUPFAM" id="SSF51110">
    <property type="entry name" value="alpha-D-mannose-specific plant lectins"/>
    <property type="match status" value="1"/>
</dbReference>
<gene>
    <name evidence="7" type="ORF">CTI12_AA302100</name>
</gene>
<keyword evidence="3" id="KW-0732">Signal</keyword>
<sequence>MVLEKDGILLCVASLSLDMYLLHISGLDILKLPFRIHGATVAEMPVDIGAKEYVNFNICLGPNLTIRREGKDNFKSRNEIDKRVVWQSFDHPTNALLPGVKIGSDLRTGQKCNLISWMNEEIDDLIQTIGKLQLSLQKVYIFRNIFHLYIGVVFEDLFGNNHQAYLKGGKKDEILSAGALASPQLLMLSDLGPRKQLDALKIKVVLEQP</sequence>
<accession>A0A2U1N6L1</accession>
<reference evidence="7 8" key="1">
    <citation type="journal article" date="2018" name="Mol. Plant">
        <title>The genome of Artemisia annua provides insight into the evolution of Asteraceae family and artemisinin biosynthesis.</title>
        <authorList>
            <person name="Shen Q."/>
            <person name="Zhang L."/>
            <person name="Liao Z."/>
            <person name="Wang S."/>
            <person name="Yan T."/>
            <person name="Shi P."/>
            <person name="Liu M."/>
            <person name="Fu X."/>
            <person name="Pan Q."/>
            <person name="Wang Y."/>
            <person name="Lv Z."/>
            <person name="Lu X."/>
            <person name="Zhang F."/>
            <person name="Jiang W."/>
            <person name="Ma Y."/>
            <person name="Chen M."/>
            <person name="Hao X."/>
            <person name="Li L."/>
            <person name="Tang Y."/>
            <person name="Lv G."/>
            <person name="Zhou Y."/>
            <person name="Sun X."/>
            <person name="Brodelius P.E."/>
            <person name="Rose J.K.C."/>
            <person name="Tang K."/>
        </authorList>
    </citation>
    <scope>NUCLEOTIDE SEQUENCE [LARGE SCALE GENOMIC DNA]</scope>
    <source>
        <strain evidence="8">cv. Huhao1</strain>
        <tissue evidence="7">Leaf</tissue>
    </source>
</reference>
<keyword evidence="2" id="KW-0285">Flavoprotein</keyword>
<comment type="caution">
    <text evidence="7">The sequence shown here is derived from an EMBL/GenBank/DDBJ whole genome shotgun (WGS) entry which is preliminary data.</text>
</comment>
<proteinExistence type="predicted"/>
<evidence type="ECO:0000313" key="7">
    <source>
        <dbReference type="EMBL" id="PWA69094.1"/>
    </source>
</evidence>